<reference evidence="1" key="1">
    <citation type="submission" date="2020-03" db="EMBL/GenBank/DDBJ databases">
        <title>The deep terrestrial virosphere.</title>
        <authorList>
            <person name="Holmfeldt K."/>
            <person name="Nilsson E."/>
            <person name="Simone D."/>
            <person name="Lopez-Fernandez M."/>
            <person name="Wu X."/>
            <person name="de Brujin I."/>
            <person name="Lundin D."/>
            <person name="Andersson A."/>
            <person name="Bertilsson S."/>
            <person name="Dopson M."/>
        </authorList>
    </citation>
    <scope>NUCLEOTIDE SEQUENCE</scope>
    <source>
        <strain evidence="1">MM415B06032</strain>
    </source>
</reference>
<accession>A0A6M3LUA2</accession>
<proteinExistence type="predicted"/>
<dbReference type="EMBL" id="MT143512">
    <property type="protein sequence ID" value="QJA97649.1"/>
    <property type="molecule type" value="Genomic_DNA"/>
</dbReference>
<name>A0A6M3LUA2_9ZZZZ</name>
<dbReference type="AlphaFoldDB" id="A0A6M3LUA2"/>
<evidence type="ECO:0000313" key="1">
    <source>
        <dbReference type="EMBL" id="QJA97649.1"/>
    </source>
</evidence>
<protein>
    <submittedName>
        <fullName evidence="1">Uncharacterized protein</fullName>
    </submittedName>
</protein>
<organism evidence="1">
    <name type="scientific">viral metagenome</name>
    <dbReference type="NCBI Taxonomy" id="1070528"/>
    <lineage>
        <taxon>unclassified sequences</taxon>
        <taxon>metagenomes</taxon>
        <taxon>organismal metagenomes</taxon>
    </lineage>
</organism>
<sequence length="140" mass="15665">MTKNITQDFRNVLREVLPNAKDGVTINVIGEIHIGHDKEIQIGNRFQASIAAGSIISEKSLLSRHEELENISVIPIELLEEFKVWFAKLPYPRFDVLAIAAFQAAAQATSTLTDTSEYLGLTLNTTRKMNDRIRGQLQEG</sequence>
<gene>
    <name evidence="1" type="ORF">MM415B06032_0009</name>
</gene>